<proteinExistence type="predicted"/>
<dbReference type="AlphaFoldDB" id="A0A0X8XBR0"/>
<dbReference type="Pfam" id="PF05936">
    <property type="entry name" value="T6SS_VasE"/>
    <property type="match status" value="1"/>
</dbReference>
<protein>
    <submittedName>
        <fullName evidence="1">Uncharacterized protein ImpJ/VasE</fullName>
    </submittedName>
</protein>
<accession>A0A0X8XBR0</accession>
<evidence type="ECO:0000313" key="1">
    <source>
        <dbReference type="EMBL" id="BAU58578.1"/>
    </source>
</evidence>
<dbReference type="NCBIfam" id="TIGR03353">
    <property type="entry name" value="VI_chp_4"/>
    <property type="match status" value="1"/>
</dbReference>
<dbReference type="KEGG" id="hhk:HH1059_18900"/>
<dbReference type="InterPro" id="IPR010263">
    <property type="entry name" value="T6SS_TssK"/>
</dbReference>
<dbReference type="Proteomes" id="UP000218890">
    <property type="component" value="Chromosome"/>
</dbReference>
<sequence>MESWLQIERPLWAEGVLVAPQHFQLWDRYQQRAQDLRVSAGALHARGLLHLKLDDEALGNGVLRLRECRVVMSDGRVIAFDEQIDGPLEVKLVDLPEKGGLIYLGVPDNERAHEVPGYPEHSEAAMTAGWRSRFATIGDEHDPQRRREVMFASPNLRLFVGQPPAATWLSLPIAELVRNDDSSYIHSAHFIPACCRIAASSVLVKMLTNTIDRLQARVDILRRSQAAAGRVDDFEPSQIGRLLLLQTLQPVMAELRNLQVNPQAHPWHLFLVLIRLAAALMVFDPESDQDCEERKLPVYKHNQLTEVMAEADLLVQQMLERALPRGVGRLDLIAESPAILVVEGLNIEILDNKSIYLAVRLEDAQSVSWIDELPRQIKLGSRFEIEQIVASALPGIKVRHAPRPPNRLPVKSGYEYFLIEPSGEYWQRAREHGSLAIYLPLALQAARLDIVAVGDR</sequence>
<dbReference type="EMBL" id="AP017372">
    <property type="protein sequence ID" value="BAU58578.1"/>
    <property type="molecule type" value="Genomic_DNA"/>
</dbReference>
<dbReference type="RefSeq" id="WP_162549475.1">
    <property type="nucleotide sequence ID" value="NZ_AP017372.2"/>
</dbReference>
<dbReference type="PANTHER" id="PTHR35566">
    <property type="entry name" value="BLR3599 PROTEIN"/>
    <property type="match status" value="1"/>
</dbReference>
<evidence type="ECO:0000313" key="2">
    <source>
        <dbReference type="Proteomes" id="UP000218890"/>
    </source>
</evidence>
<name>A0A0X8XBR0_HALHR</name>
<dbReference type="PANTHER" id="PTHR35566:SF1">
    <property type="entry name" value="TYPE VI SECRETION SYSTEM BASEPLATE COMPONENT TSSK1"/>
    <property type="match status" value="1"/>
</dbReference>
<gene>
    <name evidence="1" type="ORF">HH1059_18900</name>
</gene>
<reference evidence="1" key="1">
    <citation type="submission" date="2016-02" db="EMBL/GenBank/DDBJ databases">
        <title>Halorhodospira halochloris DSM-1059 complete genome, version 2.</title>
        <authorList>
            <person name="Tsukatani Y."/>
        </authorList>
    </citation>
    <scope>NUCLEOTIDE SEQUENCE</scope>
    <source>
        <strain evidence="1">DSM 1059</strain>
    </source>
</reference>
<organism evidence="1 2">
    <name type="scientific">Halorhodospira halochloris</name>
    <name type="common">Ectothiorhodospira halochloris</name>
    <dbReference type="NCBI Taxonomy" id="1052"/>
    <lineage>
        <taxon>Bacteria</taxon>
        <taxon>Pseudomonadati</taxon>
        <taxon>Pseudomonadota</taxon>
        <taxon>Gammaproteobacteria</taxon>
        <taxon>Chromatiales</taxon>
        <taxon>Ectothiorhodospiraceae</taxon>
        <taxon>Halorhodospira</taxon>
    </lineage>
</organism>
<keyword evidence="2" id="KW-1185">Reference proteome</keyword>